<evidence type="ECO:0000313" key="2">
    <source>
        <dbReference type="EMBL" id="SMC24073.1"/>
    </source>
</evidence>
<name>A0A1W1XJC0_9CLOT</name>
<dbReference type="InterPro" id="IPR016181">
    <property type="entry name" value="Acyl_CoA_acyltransferase"/>
</dbReference>
<sequence>MPIEKIKQPDYINIDYWLRLKAYSGNCEFAYDWYQDIDSLELIDGKGKAVPYTLKRLRNMYDYLDKHGELYFIEKKINGNYIPVGDVTFWKDDIPIVISKEYRNQGIGKKVIQCLIERAKKLTYKQIGVREIYNYNIGSQKLFLGCGFKMGALTENGASYTLHIK</sequence>
<dbReference type="GO" id="GO:0016747">
    <property type="term" value="F:acyltransferase activity, transferring groups other than amino-acyl groups"/>
    <property type="evidence" value="ECO:0007669"/>
    <property type="project" value="InterPro"/>
</dbReference>
<dbReference type="OrthoDB" id="95248at2"/>
<accession>A0A1W1XJC0</accession>
<dbReference type="RefSeq" id="WP_084115809.1">
    <property type="nucleotide sequence ID" value="NZ_FWXH01000006.1"/>
</dbReference>
<dbReference type="STRING" id="1121291.SAMN02745134_02081"/>
<keyword evidence="3" id="KW-1185">Reference proteome</keyword>
<dbReference type="AlphaFoldDB" id="A0A1W1XJC0"/>
<feature type="domain" description="N-acetyltransferase" evidence="1">
    <location>
        <begin position="50"/>
        <end position="148"/>
    </location>
</feature>
<dbReference type="Pfam" id="PF00583">
    <property type="entry name" value="Acetyltransf_1"/>
    <property type="match status" value="1"/>
</dbReference>
<dbReference type="InterPro" id="IPR000182">
    <property type="entry name" value="GNAT_dom"/>
</dbReference>
<dbReference type="EMBL" id="FWXH01000006">
    <property type="protein sequence ID" value="SMC24073.1"/>
    <property type="molecule type" value="Genomic_DNA"/>
</dbReference>
<protein>
    <submittedName>
        <fullName evidence="2">Acetyltransferase (GNAT) domain-containing protein</fullName>
    </submittedName>
</protein>
<keyword evidence="2" id="KW-0808">Transferase</keyword>
<dbReference type="Gene3D" id="3.40.630.30">
    <property type="match status" value="1"/>
</dbReference>
<dbReference type="Proteomes" id="UP000192468">
    <property type="component" value="Unassembled WGS sequence"/>
</dbReference>
<gene>
    <name evidence="2" type="ORF">SAMN02745134_02081</name>
</gene>
<dbReference type="SUPFAM" id="SSF55729">
    <property type="entry name" value="Acyl-CoA N-acyltransferases (Nat)"/>
    <property type="match status" value="1"/>
</dbReference>
<evidence type="ECO:0000313" key="3">
    <source>
        <dbReference type="Proteomes" id="UP000192468"/>
    </source>
</evidence>
<organism evidence="2 3">
    <name type="scientific">Clostridium acidisoli DSM 12555</name>
    <dbReference type="NCBI Taxonomy" id="1121291"/>
    <lineage>
        <taxon>Bacteria</taxon>
        <taxon>Bacillati</taxon>
        <taxon>Bacillota</taxon>
        <taxon>Clostridia</taxon>
        <taxon>Eubacteriales</taxon>
        <taxon>Clostridiaceae</taxon>
        <taxon>Clostridium</taxon>
    </lineage>
</organism>
<reference evidence="2 3" key="1">
    <citation type="submission" date="2017-04" db="EMBL/GenBank/DDBJ databases">
        <authorList>
            <person name="Afonso C.L."/>
            <person name="Miller P.J."/>
            <person name="Scott M.A."/>
            <person name="Spackman E."/>
            <person name="Goraichik I."/>
            <person name="Dimitrov K.M."/>
            <person name="Suarez D.L."/>
            <person name="Swayne D.E."/>
        </authorList>
    </citation>
    <scope>NUCLEOTIDE SEQUENCE [LARGE SCALE GENOMIC DNA]</scope>
    <source>
        <strain evidence="2 3">DSM 12555</strain>
    </source>
</reference>
<proteinExistence type="predicted"/>
<dbReference type="CDD" id="cd04301">
    <property type="entry name" value="NAT_SF"/>
    <property type="match status" value="1"/>
</dbReference>
<evidence type="ECO:0000259" key="1">
    <source>
        <dbReference type="Pfam" id="PF00583"/>
    </source>
</evidence>